<feature type="transmembrane region" description="Helical" evidence="4">
    <location>
        <begin position="121"/>
        <end position="143"/>
    </location>
</feature>
<evidence type="ECO:0000313" key="7">
    <source>
        <dbReference type="Proteomes" id="UP000677537"/>
    </source>
</evidence>
<dbReference type="PANTHER" id="PTHR23539">
    <property type="entry name" value="MFS TRANSPORTER"/>
    <property type="match status" value="1"/>
</dbReference>
<feature type="transmembrane region" description="Helical" evidence="4">
    <location>
        <begin position="58"/>
        <end position="78"/>
    </location>
</feature>
<reference evidence="6" key="1">
    <citation type="submission" date="2021-03" db="EMBL/GenBank/DDBJ databases">
        <authorList>
            <person name="So Y."/>
        </authorList>
    </citation>
    <scope>NUCLEOTIDE SEQUENCE</scope>
    <source>
        <strain evidence="6">SG15</strain>
    </source>
</reference>
<feature type="transmembrane region" description="Helical" evidence="4">
    <location>
        <begin position="327"/>
        <end position="353"/>
    </location>
</feature>
<evidence type="ECO:0000256" key="3">
    <source>
        <dbReference type="ARBA" id="ARBA00023136"/>
    </source>
</evidence>
<protein>
    <submittedName>
        <fullName evidence="6">MFS transporter</fullName>
    </submittedName>
</protein>
<feature type="domain" description="Major facilitator superfamily (MFS) profile" evidence="5">
    <location>
        <begin position="1"/>
        <end position="417"/>
    </location>
</feature>
<dbReference type="RefSeq" id="WP_209376152.1">
    <property type="nucleotide sequence ID" value="NZ_JAGIZA010000016.1"/>
</dbReference>
<evidence type="ECO:0000259" key="5">
    <source>
        <dbReference type="PROSITE" id="PS50850"/>
    </source>
</evidence>
<dbReference type="SUPFAM" id="SSF103473">
    <property type="entry name" value="MFS general substrate transporter"/>
    <property type="match status" value="1"/>
</dbReference>
<dbReference type="InterPro" id="IPR036259">
    <property type="entry name" value="MFS_trans_sf"/>
</dbReference>
<dbReference type="EMBL" id="JAGIZA010000016">
    <property type="protein sequence ID" value="MBP0495360.1"/>
    <property type="molecule type" value="Genomic_DNA"/>
</dbReference>
<feature type="transmembrane region" description="Helical" evidence="4">
    <location>
        <begin position="394"/>
        <end position="412"/>
    </location>
</feature>
<sequence length="438" mass="44652">MPPAPAPSQFTARGPSRRVARGLDALNFFLADVRDGLGPYLAIYLLAVRGPEQGWNEATIGLVITISAIAGLVAQTPAGALIDRTRHKRAVVIAAAVAVTLSCVTLPFISGFYAVAATQSLAGIAGAIFPPALAAITLGVVGPKAFSRRIGRNEAFNHGGNAASAALAAVTAYAFGPVVVFWIMGGLAAASIGAMLLVPARAIDDDLARGLDEEPGRRAGHEEPSAWKALLTCRPLLVFAGLMATFHLANAAMLPTVGQKLTQVVGKDYATSLIAACIVAAQCVMVPVAMLVGARADRWGRKPIFLAAFGVLALRGLLFPLSDHPAWLLGVQMLDGVGAGIFGALFPVVVADLTRGTGRFNVSQGAVATAQGLGAALSASLAGGVIVWAGYSPAFLVLGAIAAAGFLGYLLLMPETLPGQAGADRSQPPTGAVVQPSA</sequence>
<dbReference type="AlphaFoldDB" id="A0A940N255"/>
<evidence type="ECO:0000256" key="2">
    <source>
        <dbReference type="ARBA" id="ARBA00022989"/>
    </source>
</evidence>
<name>A0A940N255_9PROT</name>
<gene>
    <name evidence="6" type="ORF">J5Y10_21420</name>
</gene>
<organism evidence="6 7">
    <name type="scientific">Roseomonas indoligenes</name>
    <dbReference type="NCBI Taxonomy" id="2820811"/>
    <lineage>
        <taxon>Bacteria</taxon>
        <taxon>Pseudomonadati</taxon>
        <taxon>Pseudomonadota</taxon>
        <taxon>Alphaproteobacteria</taxon>
        <taxon>Acetobacterales</taxon>
        <taxon>Roseomonadaceae</taxon>
        <taxon>Roseomonas</taxon>
    </lineage>
</organism>
<proteinExistence type="predicted"/>
<keyword evidence="7" id="KW-1185">Reference proteome</keyword>
<feature type="transmembrane region" description="Helical" evidence="4">
    <location>
        <begin position="365"/>
        <end position="388"/>
    </location>
</feature>
<evidence type="ECO:0000256" key="1">
    <source>
        <dbReference type="ARBA" id="ARBA00022692"/>
    </source>
</evidence>
<dbReference type="PANTHER" id="PTHR23539:SF1">
    <property type="entry name" value="MAJOR FACILITATOR SUPERFAMILY (MFS) PROFILE DOMAIN-CONTAINING PROTEIN"/>
    <property type="match status" value="1"/>
</dbReference>
<feature type="transmembrane region" description="Helical" evidence="4">
    <location>
        <begin position="181"/>
        <end position="200"/>
    </location>
</feature>
<feature type="transmembrane region" description="Helical" evidence="4">
    <location>
        <begin position="155"/>
        <end position="175"/>
    </location>
</feature>
<evidence type="ECO:0000313" key="6">
    <source>
        <dbReference type="EMBL" id="MBP0495360.1"/>
    </source>
</evidence>
<feature type="transmembrane region" description="Helical" evidence="4">
    <location>
        <begin position="304"/>
        <end position="321"/>
    </location>
</feature>
<accession>A0A940N255</accession>
<keyword evidence="3 4" id="KW-0472">Membrane</keyword>
<dbReference type="InterPro" id="IPR020846">
    <property type="entry name" value="MFS_dom"/>
</dbReference>
<dbReference type="Pfam" id="PF07690">
    <property type="entry name" value="MFS_1"/>
    <property type="match status" value="1"/>
</dbReference>
<dbReference type="GO" id="GO:0022857">
    <property type="term" value="F:transmembrane transporter activity"/>
    <property type="evidence" value="ECO:0007669"/>
    <property type="project" value="InterPro"/>
</dbReference>
<evidence type="ECO:0000256" key="4">
    <source>
        <dbReference type="SAM" id="Phobius"/>
    </source>
</evidence>
<feature type="transmembrane region" description="Helical" evidence="4">
    <location>
        <begin position="236"/>
        <end position="257"/>
    </location>
</feature>
<keyword evidence="1 4" id="KW-0812">Transmembrane</keyword>
<feature type="transmembrane region" description="Helical" evidence="4">
    <location>
        <begin position="269"/>
        <end position="292"/>
    </location>
</feature>
<dbReference type="Proteomes" id="UP000677537">
    <property type="component" value="Unassembled WGS sequence"/>
</dbReference>
<keyword evidence="2 4" id="KW-1133">Transmembrane helix</keyword>
<dbReference type="PROSITE" id="PS50850">
    <property type="entry name" value="MFS"/>
    <property type="match status" value="1"/>
</dbReference>
<feature type="transmembrane region" description="Helical" evidence="4">
    <location>
        <begin position="90"/>
        <end position="115"/>
    </location>
</feature>
<dbReference type="Gene3D" id="1.20.1250.20">
    <property type="entry name" value="MFS general substrate transporter like domains"/>
    <property type="match status" value="2"/>
</dbReference>
<dbReference type="InterPro" id="IPR011701">
    <property type="entry name" value="MFS"/>
</dbReference>
<comment type="caution">
    <text evidence="6">The sequence shown here is derived from an EMBL/GenBank/DDBJ whole genome shotgun (WGS) entry which is preliminary data.</text>
</comment>